<proteinExistence type="predicted"/>
<keyword evidence="2" id="KW-1185">Reference proteome</keyword>
<protein>
    <submittedName>
        <fullName evidence="1">Uncharacterized protein</fullName>
    </submittedName>
</protein>
<evidence type="ECO:0000313" key="2">
    <source>
        <dbReference type="Proteomes" id="UP000184368"/>
    </source>
</evidence>
<organism evidence="1 2">
    <name type="scientific">Cnuella takakiae</name>
    <dbReference type="NCBI Taxonomy" id="1302690"/>
    <lineage>
        <taxon>Bacteria</taxon>
        <taxon>Pseudomonadati</taxon>
        <taxon>Bacteroidota</taxon>
        <taxon>Chitinophagia</taxon>
        <taxon>Chitinophagales</taxon>
        <taxon>Chitinophagaceae</taxon>
        <taxon>Cnuella</taxon>
    </lineage>
</organism>
<name>A0A1M5E1T3_9BACT</name>
<dbReference type="InterPro" id="IPR029044">
    <property type="entry name" value="Nucleotide-diphossugar_trans"/>
</dbReference>
<dbReference type="STRING" id="1302690.BUE76_19390"/>
<gene>
    <name evidence="1" type="ORF">SAMN05444008_111167</name>
</gene>
<reference evidence="1 2" key="1">
    <citation type="submission" date="2016-11" db="EMBL/GenBank/DDBJ databases">
        <authorList>
            <person name="Jaros S."/>
            <person name="Januszkiewicz K."/>
            <person name="Wedrychowicz H."/>
        </authorList>
    </citation>
    <scope>NUCLEOTIDE SEQUENCE [LARGE SCALE GENOMIC DNA]</scope>
    <source>
        <strain evidence="1 2">DSM 26897</strain>
    </source>
</reference>
<dbReference type="EMBL" id="FQUO01000011">
    <property type="protein sequence ID" value="SHF73032.1"/>
    <property type="molecule type" value="Genomic_DNA"/>
</dbReference>
<sequence length="231" mass="26639">MNILLNFWEKADSALGFVRFNHQNESDSNRLVKYEKKVLPKTIKAGHADLWFYVFGNFPGNLSNVSLRTRVVSSVGMFDQSLPFAGDFEFWHRASKKYDVGVQSEVIVQVRVHKNQASNYLNLKGELVEQKIKIANKMYRGLIASHPHLMRRLKFHGTLQYDALDRYLAVKFLLKGNKEYLKEVNKHAAHSECIRKNFKWAIFFISLGGRIGRVYSAKRLLQAFQVGSNAI</sequence>
<dbReference type="OrthoDB" id="396512at2"/>
<dbReference type="AlphaFoldDB" id="A0A1M5E1T3"/>
<dbReference type="RefSeq" id="WP_143157349.1">
    <property type="nucleotide sequence ID" value="NZ_FQUO01000011.1"/>
</dbReference>
<dbReference type="Proteomes" id="UP000184368">
    <property type="component" value="Unassembled WGS sequence"/>
</dbReference>
<dbReference type="Gene3D" id="3.90.550.10">
    <property type="entry name" value="Spore Coat Polysaccharide Biosynthesis Protein SpsA, Chain A"/>
    <property type="match status" value="1"/>
</dbReference>
<accession>A0A1M5E1T3</accession>
<evidence type="ECO:0000313" key="1">
    <source>
        <dbReference type="EMBL" id="SHF73032.1"/>
    </source>
</evidence>
<dbReference type="SUPFAM" id="SSF53448">
    <property type="entry name" value="Nucleotide-diphospho-sugar transferases"/>
    <property type="match status" value="1"/>
</dbReference>